<sequence>MYIVSCFWQSSRFRIRRNHEGRKQTTKKADPVWGHLWIGQNRGCPCEKHKRFKENEKNQVKQISVISLLTSTLEIR</sequence>
<organism evidence="1 2">
    <name type="scientific">Spirosoma linguale (strain ATCC 33905 / DSM 74 / LMG 10896 / Claus 1)</name>
    <dbReference type="NCBI Taxonomy" id="504472"/>
    <lineage>
        <taxon>Bacteria</taxon>
        <taxon>Pseudomonadati</taxon>
        <taxon>Bacteroidota</taxon>
        <taxon>Cytophagia</taxon>
        <taxon>Cytophagales</taxon>
        <taxon>Cytophagaceae</taxon>
        <taxon>Spirosoma</taxon>
    </lineage>
</organism>
<keyword evidence="2" id="KW-1185">Reference proteome</keyword>
<name>D2QF27_SPILD</name>
<gene>
    <name evidence="1" type="ordered locus">Slin_5404</name>
</gene>
<protein>
    <submittedName>
        <fullName evidence="1">Uncharacterized protein</fullName>
    </submittedName>
</protein>
<proteinExistence type="predicted"/>
<reference evidence="1 2" key="1">
    <citation type="journal article" date="2010" name="Stand. Genomic Sci.">
        <title>Complete genome sequence of Spirosoma linguale type strain (1).</title>
        <authorList>
            <person name="Lail K."/>
            <person name="Sikorski J."/>
            <person name="Saunders E."/>
            <person name="Lapidus A."/>
            <person name="Glavina Del Rio T."/>
            <person name="Copeland A."/>
            <person name="Tice H."/>
            <person name="Cheng J.-F."/>
            <person name="Lucas S."/>
            <person name="Nolan M."/>
            <person name="Bruce D."/>
            <person name="Goodwin L."/>
            <person name="Pitluck S."/>
            <person name="Ivanova N."/>
            <person name="Mavromatis K."/>
            <person name="Ovchinnikova G."/>
            <person name="Pati A."/>
            <person name="Chen A."/>
            <person name="Palaniappan K."/>
            <person name="Land M."/>
            <person name="Hauser L."/>
            <person name="Chang Y.-J."/>
            <person name="Jeffries C.D."/>
            <person name="Chain P."/>
            <person name="Brettin T."/>
            <person name="Detter J.C."/>
            <person name="Schuetze A."/>
            <person name="Rohde M."/>
            <person name="Tindall B.J."/>
            <person name="Goeker M."/>
            <person name="Bristow J."/>
            <person name="Eisen J.A."/>
            <person name="Markowitz V."/>
            <person name="Hugenholtz P."/>
            <person name="Kyrpides N.C."/>
            <person name="Klenk H.-P."/>
            <person name="Chen F."/>
        </authorList>
    </citation>
    <scope>NUCLEOTIDE SEQUENCE [LARGE SCALE GENOMIC DNA]</scope>
    <source>
        <strain evidence="2">ATCC 33905 / DSM 74 / LMG 10896 / Claus 1</strain>
    </source>
</reference>
<dbReference type="Proteomes" id="UP000002028">
    <property type="component" value="Chromosome"/>
</dbReference>
<evidence type="ECO:0000313" key="2">
    <source>
        <dbReference type="Proteomes" id="UP000002028"/>
    </source>
</evidence>
<evidence type="ECO:0000313" key="1">
    <source>
        <dbReference type="EMBL" id="ADB41371.1"/>
    </source>
</evidence>
<dbReference type="KEGG" id="sli:Slin_5404"/>
<dbReference type="HOGENOM" id="CLU_2652639_0_0_10"/>
<dbReference type="EMBL" id="CP001769">
    <property type="protein sequence ID" value="ADB41371.1"/>
    <property type="molecule type" value="Genomic_DNA"/>
</dbReference>
<accession>D2QF27</accession>
<dbReference type="STRING" id="504472.Slin_5404"/>
<dbReference type="AlphaFoldDB" id="D2QF27"/>